<dbReference type="AlphaFoldDB" id="A0A5A8C4Y8"/>
<proteinExistence type="predicted"/>
<keyword evidence="2" id="KW-1133">Transmembrane helix</keyword>
<dbReference type="PANTHER" id="PTHR45871:SF1">
    <property type="entry name" value="PHOSPHATIDYLINOSITOL N-ACETYLGLUCOSAMINYLTRANSFERASE SUBUNIT A"/>
    <property type="match status" value="1"/>
</dbReference>
<name>A0A5A8C4Y8_CAFRO</name>
<keyword evidence="2" id="KW-0812">Transmembrane</keyword>
<keyword evidence="2" id="KW-0472">Membrane</keyword>
<dbReference type="Pfam" id="PF13692">
    <property type="entry name" value="Glyco_trans_1_4"/>
    <property type="match status" value="1"/>
</dbReference>
<feature type="domain" description="PIGA GPI anchor biosynthesis" evidence="3">
    <location>
        <begin position="1"/>
        <end position="79"/>
    </location>
</feature>
<feature type="region of interest" description="Disordered" evidence="1">
    <location>
        <begin position="373"/>
        <end position="395"/>
    </location>
</feature>
<accession>A0A5A8C4Y8</accession>
<sequence>MTNGLKVYYCPVSVMVSNVAWPNFYSFLPLFREILLRERITVVHAHQATSTTGHECLLYARTMGLPCVYTDHSLFGFADLASVCVNKMCKYSMADVDHCICVSHTCRENLVLRAALPPSRTSAIPNAVDPTRFTPDPGLVWPQGTINIVMMSRLVYRKGIDLVVDVIPRICREYPAVRFIIGGDGPKRLLLEEMRERHQLQDRVELLGAVQHSGVRDVLCRGHIFLNCSLTESFCIAILEAACCGLFVVSTRVGGVPEVLPSRMIAFAEPDPESLVEAVRRAISRLSEVDPAGFHDEVATRYSWHDVARRTSVVYDAAVAAPLTPLLERLRRLFSCGLAQGVIGLIMAAFVFVVWRWTEWAVPREGIEIAPDMTPGRLPGAEGDNGPQRRLAGLP</sequence>
<evidence type="ECO:0000259" key="3">
    <source>
        <dbReference type="Pfam" id="PF08288"/>
    </source>
</evidence>
<gene>
    <name evidence="4" type="ORF">FNF29_07745</name>
</gene>
<comment type="caution">
    <text evidence="4">The sequence shown here is derived from an EMBL/GenBank/DDBJ whole genome shotgun (WGS) entry which is preliminary data.</text>
</comment>
<reference evidence="4 5" key="1">
    <citation type="submission" date="2019-07" db="EMBL/GenBank/DDBJ databases">
        <title>Genomes of Cafeteria roenbergensis.</title>
        <authorList>
            <person name="Fischer M.G."/>
            <person name="Hackl T."/>
            <person name="Roman M."/>
        </authorList>
    </citation>
    <scope>NUCLEOTIDE SEQUENCE [LARGE SCALE GENOMIC DNA]</scope>
    <source>
        <strain evidence="4 5">BVI</strain>
    </source>
</reference>
<dbReference type="SUPFAM" id="SSF53756">
    <property type="entry name" value="UDP-Glycosyltransferase/glycogen phosphorylase"/>
    <property type="match status" value="1"/>
</dbReference>
<feature type="transmembrane region" description="Helical" evidence="2">
    <location>
        <begin position="12"/>
        <end position="31"/>
    </location>
</feature>
<dbReference type="Pfam" id="PF08288">
    <property type="entry name" value="PIGA"/>
    <property type="match status" value="1"/>
</dbReference>
<dbReference type="FunFam" id="3.40.50.2000:FF:000188">
    <property type="entry name" value="Phosphatidylinositol N-acetylglucosaminyltransferase gpi3 subunit"/>
    <property type="match status" value="1"/>
</dbReference>
<dbReference type="OMA" id="SHFWMSG"/>
<dbReference type="InterPro" id="IPR013234">
    <property type="entry name" value="PIGA_GPI_anchor_biosynthesis"/>
</dbReference>
<dbReference type="PANTHER" id="PTHR45871">
    <property type="entry name" value="N-ACETYLGLUCOSAMINYL-PHOSPHATIDYLINOSITOL BIOSYNTHETIC PROTEIN"/>
    <property type="match status" value="1"/>
</dbReference>
<dbReference type="EMBL" id="VLTN01000075">
    <property type="protein sequence ID" value="KAA0146941.1"/>
    <property type="molecule type" value="Genomic_DNA"/>
</dbReference>
<protein>
    <recommendedName>
        <fullName evidence="3">PIGA GPI anchor biosynthesis domain-containing protein</fullName>
    </recommendedName>
</protein>
<dbReference type="Gene3D" id="3.40.50.2000">
    <property type="entry name" value="Glycogen Phosphorylase B"/>
    <property type="match status" value="2"/>
</dbReference>
<dbReference type="GO" id="GO:0017176">
    <property type="term" value="F:phosphatidylinositol N-acetylglucosaminyltransferase activity"/>
    <property type="evidence" value="ECO:0007669"/>
    <property type="project" value="TreeGrafter"/>
</dbReference>
<dbReference type="Proteomes" id="UP000323011">
    <property type="component" value="Unassembled WGS sequence"/>
</dbReference>
<evidence type="ECO:0000313" key="4">
    <source>
        <dbReference type="EMBL" id="KAA0146941.1"/>
    </source>
</evidence>
<dbReference type="GO" id="GO:0000506">
    <property type="term" value="C:glycosylphosphatidylinositol-N-acetylglucosaminyltransferase (GPI-GnT) complex"/>
    <property type="evidence" value="ECO:0007669"/>
    <property type="project" value="TreeGrafter"/>
</dbReference>
<keyword evidence="5" id="KW-1185">Reference proteome</keyword>
<evidence type="ECO:0000256" key="2">
    <source>
        <dbReference type="SAM" id="Phobius"/>
    </source>
</evidence>
<organism evidence="4 5">
    <name type="scientific">Cafeteria roenbergensis</name>
    <name type="common">Marine flagellate</name>
    <dbReference type="NCBI Taxonomy" id="33653"/>
    <lineage>
        <taxon>Eukaryota</taxon>
        <taxon>Sar</taxon>
        <taxon>Stramenopiles</taxon>
        <taxon>Bigyra</taxon>
        <taxon>Opalozoa</taxon>
        <taxon>Bicosoecida</taxon>
        <taxon>Cafeteriaceae</taxon>
        <taxon>Cafeteria</taxon>
    </lineage>
</organism>
<evidence type="ECO:0000313" key="5">
    <source>
        <dbReference type="Proteomes" id="UP000323011"/>
    </source>
</evidence>
<feature type="transmembrane region" description="Helical" evidence="2">
    <location>
        <begin position="333"/>
        <end position="355"/>
    </location>
</feature>
<evidence type="ECO:0000256" key="1">
    <source>
        <dbReference type="SAM" id="MobiDB-lite"/>
    </source>
</evidence>
<dbReference type="GO" id="GO:0006506">
    <property type="term" value="P:GPI anchor biosynthetic process"/>
    <property type="evidence" value="ECO:0007669"/>
    <property type="project" value="InterPro"/>
</dbReference>